<sequence>MQPSTKKRPDDFMIITSREKHLNQDNKLWCTIL</sequence>
<dbReference type="AlphaFoldDB" id="A0A392THR1"/>
<keyword evidence="2" id="KW-1185">Reference proteome</keyword>
<evidence type="ECO:0000313" key="1">
    <source>
        <dbReference type="EMBL" id="MCI60492.1"/>
    </source>
</evidence>
<name>A0A392THR1_9FABA</name>
<organism evidence="1 2">
    <name type="scientific">Trifolium medium</name>
    <dbReference type="NCBI Taxonomy" id="97028"/>
    <lineage>
        <taxon>Eukaryota</taxon>
        <taxon>Viridiplantae</taxon>
        <taxon>Streptophyta</taxon>
        <taxon>Embryophyta</taxon>
        <taxon>Tracheophyta</taxon>
        <taxon>Spermatophyta</taxon>
        <taxon>Magnoliopsida</taxon>
        <taxon>eudicotyledons</taxon>
        <taxon>Gunneridae</taxon>
        <taxon>Pentapetalae</taxon>
        <taxon>rosids</taxon>
        <taxon>fabids</taxon>
        <taxon>Fabales</taxon>
        <taxon>Fabaceae</taxon>
        <taxon>Papilionoideae</taxon>
        <taxon>50 kb inversion clade</taxon>
        <taxon>NPAAA clade</taxon>
        <taxon>Hologalegina</taxon>
        <taxon>IRL clade</taxon>
        <taxon>Trifolieae</taxon>
        <taxon>Trifolium</taxon>
    </lineage>
</organism>
<accession>A0A392THR1</accession>
<feature type="non-terminal residue" evidence="1">
    <location>
        <position position="33"/>
    </location>
</feature>
<dbReference type="EMBL" id="LXQA010582567">
    <property type="protein sequence ID" value="MCI60492.1"/>
    <property type="molecule type" value="Genomic_DNA"/>
</dbReference>
<reference evidence="1 2" key="1">
    <citation type="journal article" date="2018" name="Front. Plant Sci.">
        <title>Red Clover (Trifolium pratense) and Zigzag Clover (T. medium) - A Picture of Genomic Similarities and Differences.</title>
        <authorList>
            <person name="Dluhosova J."/>
            <person name="Istvanek J."/>
            <person name="Nedelnik J."/>
            <person name="Repkova J."/>
        </authorList>
    </citation>
    <scope>NUCLEOTIDE SEQUENCE [LARGE SCALE GENOMIC DNA]</scope>
    <source>
        <strain evidence="2">cv. 10/8</strain>
        <tissue evidence="1">Leaf</tissue>
    </source>
</reference>
<evidence type="ECO:0000313" key="2">
    <source>
        <dbReference type="Proteomes" id="UP000265520"/>
    </source>
</evidence>
<comment type="caution">
    <text evidence="1">The sequence shown here is derived from an EMBL/GenBank/DDBJ whole genome shotgun (WGS) entry which is preliminary data.</text>
</comment>
<dbReference type="Proteomes" id="UP000265520">
    <property type="component" value="Unassembled WGS sequence"/>
</dbReference>
<protein>
    <submittedName>
        <fullName evidence="1">Uncharacterized protein</fullName>
    </submittedName>
</protein>
<proteinExistence type="predicted"/>